<evidence type="ECO:0000313" key="3">
    <source>
        <dbReference type="Proteomes" id="UP000238479"/>
    </source>
</evidence>
<gene>
    <name evidence="2" type="ORF">RchiOBHm_Chr2g0097161</name>
</gene>
<evidence type="ECO:0000259" key="1">
    <source>
        <dbReference type="Pfam" id="PF03478"/>
    </source>
</evidence>
<evidence type="ECO:0000313" key="2">
    <source>
        <dbReference type="EMBL" id="PRQ47204.1"/>
    </source>
</evidence>
<name>A0A2P6RL94_ROSCH</name>
<dbReference type="AlphaFoldDB" id="A0A2P6RL94"/>
<comment type="caution">
    <text evidence="2">The sequence shown here is derived from an EMBL/GenBank/DDBJ whole genome shotgun (WGS) entry which is preliminary data.</text>
</comment>
<feature type="domain" description="KIB1-4 beta-propeller" evidence="1">
    <location>
        <begin position="106"/>
        <end position="272"/>
    </location>
</feature>
<dbReference type="PANTHER" id="PTHR47123">
    <property type="entry name" value="F-BOX PROTEIN SKIP23"/>
    <property type="match status" value="1"/>
</dbReference>
<dbReference type="OrthoDB" id="1156882at2759"/>
<dbReference type="EMBL" id="PDCK01000040">
    <property type="protein sequence ID" value="PRQ47204.1"/>
    <property type="molecule type" value="Genomic_DNA"/>
</dbReference>
<dbReference type="InterPro" id="IPR051304">
    <property type="entry name" value="SCF_F-box_domain"/>
</dbReference>
<dbReference type="Gramene" id="PRQ47204">
    <property type="protein sequence ID" value="PRQ47204"/>
    <property type="gene ID" value="RchiOBHm_Chr2g0097161"/>
</dbReference>
<protein>
    <recommendedName>
        <fullName evidence="1">KIB1-4 beta-propeller domain-containing protein</fullName>
    </recommendedName>
</protein>
<accession>A0A2P6RL94</accession>
<dbReference type="PANTHER" id="PTHR47123:SF15">
    <property type="entry name" value="F-BOX PROTEIN SKIP23"/>
    <property type="match status" value="1"/>
</dbReference>
<keyword evidence="3" id="KW-1185">Reference proteome</keyword>
<reference evidence="2 3" key="1">
    <citation type="journal article" date="2018" name="Nat. Genet.">
        <title>The Rosa genome provides new insights in the design of modern roses.</title>
        <authorList>
            <person name="Bendahmane M."/>
        </authorList>
    </citation>
    <scope>NUCLEOTIDE SEQUENCE [LARGE SCALE GENOMIC DNA]</scope>
    <source>
        <strain evidence="3">cv. Old Blush</strain>
    </source>
</reference>
<dbReference type="Pfam" id="PF03478">
    <property type="entry name" value="Beta-prop_KIB1-4"/>
    <property type="match status" value="1"/>
</dbReference>
<dbReference type="Proteomes" id="UP000238479">
    <property type="component" value="Chromosome 2"/>
</dbReference>
<proteinExistence type="predicted"/>
<dbReference type="InterPro" id="IPR005174">
    <property type="entry name" value="KIB1-4_b-propeller"/>
</dbReference>
<organism evidence="2 3">
    <name type="scientific">Rosa chinensis</name>
    <name type="common">China rose</name>
    <dbReference type="NCBI Taxonomy" id="74649"/>
    <lineage>
        <taxon>Eukaryota</taxon>
        <taxon>Viridiplantae</taxon>
        <taxon>Streptophyta</taxon>
        <taxon>Embryophyta</taxon>
        <taxon>Tracheophyta</taxon>
        <taxon>Spermatophyta</taxon>
        <taxon>Magnoliopsida</taxon>
        <taxon>eudicotyledons</taxon>
        <taxon>Gunneridae</taxon>
        <taxon>Pentapetalae</taxon>
        <taxon>rosids</taxon>
        <taxon>fabids</taxon>
        <taxon>Rosales</taxon>
        <taxon>Rosaceae</taxon>
        <taxon>Rosoideae</taxon>
        <taxon>Rosoideae incertae sedis</taxon>
        <taxon>Rosa</taxon>
    </lineage>
</organism>
<sequence length="293" mass="33055">MGERGWLIRLDAEQKLRPPLSWSNGALEKPRVINTVDFGVLEVAKPYLLASNYDKNYHKLAVSLNLDVFPAVMLVRDGVLYLGKWSGGGVEVKEYSVQLSPSNPDDDDDPSCSKTIKANDYDDVIFYQGKFCAVSQSGKLAAMDSSFKWKVIAFPVSTSMWWKKEKKKNLVESLGELLLVERHGSTFVAKHCSVEDMLKNEVKFKVYKLDGVRKQWVEMKGSDLDDRIFFVGEDCCFSVSTRDFPGCQRNCMYFCYEVWCGKNVISSRIGVFHLDVGRGSPLEASANIFLPPP</sequence>